<proteinExistence type="predicted"/>
<accession>A0AAV9X730</accession>
<evidence type="ECO:0000256" key="1">
    <source>
        <dbReference type="SAM" id="MobiDB-lite"/>
    </source>
</evidence>
<gene>
    <name evidence="2" type="ORF">TWF694_010791</name>
</gene>
<protein>
    <submittedName>
        <fullName evidence="2">Uncharacterized protein</fullName>
    </submittedName>
</protein>
<reference evidence="2 3" key="1">
    <citation type="submission" date="2019-10" db="EMBL/GenBank/DDBJ databases">
        <authorList>
            <person name="Palmer J.M."/>
        </authorList>
    </citation>
    <scope>NUCLEOTIDE SEQUENCE [LARGE SCALE GENOMIC DNA]</scope>
    <source>
        <strain evidence="2 3">TWF694</strain>
    </source>
</reference>
<evidence type="ECO:0000313" key="2">
    <source>
        <dbReference type="EMBL" id="KAK6537893.1"/>
    </source>
</evidence>
<dbReference type="AlphaFoldDB" id="A0AAV9X730"/>
<dbReference type="Proteomes" id="UP001365542">
    <property type="component" value="Unassembled WGS sequence"/>
</dbReference>
<feature type="region of interest" description="Disordered" evidence="1">
    <location>
        <begin position="424"/>
        <end position="479"/>
    </location>
</feature>
<feature type="region of interest" description="Disordered" evidence="1">
    <location>
        <begin position="382"/>
        <end position="410"/>
    </location>
</feature>
<feature type="compositionally biased region" description="Low complexity" evidence="1">
    <location>
        <begin position="1"/>
        <end position="18"/>
    </location>
</feature>
<name>A0AAV9X730_9PEZI</name>
<dbReference type="EMBL" id="JAVHJO010000008">
    <property type="protein sequence ID" value="KAK6537893.1"/>
    <property type="molecule type" value="Genomic_DNA"/>
</dbReference>
<sequence length="479" mass="53070">MSDSAATTSSTIITSNTSEPLSATEPSPSAYIPPHLRCKQPVPAPPPSNVSHPLDQKLFTASEVSQHFGLLHGGTVNPSINNHREIAYILIFLNQHPQYPSKIFVKSNLDLLFKDAAQGSEMNPLLRDLEIPLFEEEKGEYKYFKFKSWVKVSKAERLEKGSEALIDMLTLKWRRDTPRRSDFGMREKERERERSRKGAEVIKMVEKGANGEDRVVENLVYKKDPDDEVEEEENLPVSQPGVSLEKRLEQTVPRSEWAWKNSLSVDWAVVTLEFIQTYKGNPLHGPRVKLLAPVKETLDQKYEDLLKSTEAISLDEANEYMKENMGKATIRGNGKRPLNLDGADDTITLLVNGDLDSVSIPSSPILEPVTPKKGSAVNLSTYSLSKSTDGTPAAEKSRPSGSNVGGGLGVSHSDISQSYISTGMGESVAEDFGTMSATSTDADESDRWSELSEQQDENWMAVERGGMAKETTIRESDHS</sequence>
<comment type="caution">
    <text evidence="2">The sequence shown here is derived from an EMBL/GenBank/DDBJ whole genome shotgun (WGS) entry which is preliminary data.</text>
</comment>
<feature type="region of interest" description="Disordered" evidence="1">
    <location>
        <begin position="1"/>
        <end position="34"/>
    </location>
</feature>
<keyword evidence="3" id="KW-1185">Reference proteome</keyword>
<evidence type="ECO:0000313" key="3">
    <source>
        <dbReference type="Proteomes" id="UP001365542"/>
    </source>
</evidence>
<organism evidence="2 3">
    <name type="scientific">Orbilia ellipsospora</name>
    <dbReference type="NCBI Taxonomy" id="2528407"/>
    <lineage>
        <taxon>Eukaryota</taxon>
        <taxon>Fungi</taxon>
        <taxon>Dikarya</taxon>
        <taxon>Ascomycota</taxon>
        <taxon>Pezizomycotina</taxon>
        <taxon>Orbiliomycetes</taxon>
        <taxon>Orbiliales</taxon>
        <taxon>Orbiliaceae</taxon>
        <taxon>Orbilia</taxon>
    </lineage>
</organism>